<accession>A0A5S5MCY1</accession>
<sequence>MVAMVNIAWGYDRNTVKASNDILEVKDKYFALRSKTEDQSYFQKVGIEPTVVVNGFTYRFCNFEKNQSVLREKYNTHTVRNEPTVIQMVLNERGNIGVSSTTTLGYFSVTHPEEYKKLLISEINDSVYHRHFIIRNDAVISPEIFNEYLQSIKNNGTFQTILKKYGLQ</sequence>
<protein>
    <submittedName>
        <fullName evidence="1">Amino acid ABC transporter substrate-binding protein</fullName>
    </submittedName>
</protein>
<dbReference type="Proteomes" id="UP000321899">
    <property type="component" value="Unassembled WGS sequence"/>
</dbReference>
<dbReference type="SUPFAM" id="SSF53850">
    <property type="entry name" value="Periplasmic binding protein-like II"/>
    <property type="match status" value="1"/>
</dbReference>
<gene>
    <name evidence="1" type="ORF">FIM25_14630</name>
</gene>
<name>A0A5S5MCY1_9BACT</name>
<keyword evidence="2" id="KW-1185">Reference proteome</keyword>
<comment type="caution">
    <text evidence="1">The sequence shown here is derived from an EMBL/GenBank/DDBJ whole genome shotgun (WGS) entry which is preliminary data.</text>
</comment>
<evidence type="ECO:0000313" key="1">
    <source>
        <dbReference type="EMBL" id="TYT73561.1"/>
    </source>
</evidence>
<organism evidence="1 2">
    <name type="scientific">Desulfobotulus mexicanus</name>
    <dbReference type="NCBI Taxonomy" id="2586642"/>
    <lineage>
        <taxon>Bacteria</taxon>
        <taxon>Pseudomonadati</taxon>
        <taxon>Thermodesulfobacteriota</taxon>
        <taxon>Desulfobacteria</taxon>
        <taxon>Desulfobacterales</taxon>
        <taxon>Desulfobacteraceae</taxon>
        <taxon>Desulfobotulus</taxon>
    </lineage>
</organism>
<dbReference type="Gene3D" id="3.40.190.10">
    <property type="entry name" value="Periplasmic binding protein-like II"/>
    <property type="match status" value="2"/>
</dbReference>
<reference evidence="1 2" key="1">
    <citation type="submission" date="2019-06" db="EMBL/GenBank/DDBJ databases">
        <title>Desulfobotulus mexicanus sp. nov., a novel sulfate-reducing bacterium isolated from the sediment of an alkaline crater lake in Mexico.</title>
        <authorList>
            <person name="Hirschler-Rea A."/>
        </authorList>
    </citation>
    <scope>NUCLEOTIDE SEQUENCE [LARGE SCALE GENOMIC DNA]</scope>
    <source>
        <strain evidence="1 2">PAR22N</strain>
    </source>
</reference>
<dbReference type="EMBL" id="VDMB01000026">
    <property type="protein sequence ID" value="TYT73561.1"/>
    <property type="molecule type" value="Genomic_DNA"/>
</dbReference>
<dbReference type="RefSeq" id="WP_139450604.1">
    <property type="nucleotide sequence ID" value="NZ_VDMB01000026.1"/>
</dbReference>
<evidence type="ECO:0000313" key="2">
    <source>
        <dbReference type="Proteomes" id="UP000321899"/>
    </source>
</evidence>
<proteinExistence type="predicted"/>
<dbReference type="AlphaFoldDB" id="A0A5S5MCY1"/>
<dbReference type="OrthoDB" id="8747607at2"/>